<reference evidence="1 2" key="2">
    <citation type="submission" date="2018-11" db="EMBL/GenBank/DDBJ databases">
        <authorList>
            <consortium name="Pathogen Informatics"/>
        </authorList>
    </citation>
    <scope>NUCLEOTIDE SEQUENCE [LARGE SCALE GENOMIC DNA]</scope>
</reference>
<evidence type="ECO:0000313" key="1">
    <source>
        <dbReference type="EMBL" id="VDN34381.1"/>
    </source>
</evidence>
<dbReference type="WBParaSite" id="GPUH_0001972201-mRNA-1">
    <property type="protein sequence ID" value="GPUH_0001972201-mRNA-1"/>
    <property type="gene ID" value="GPUH_0001972201"/>
</dbReference>
<name>A0A183EFF6_9BILA</name>
<accession>A0A183EFF6</accession>
<proteinExistence type="predicted"/>
<dbReference type="OrthoDB" id="5845795at2759"/>
<dbReference type="AlphaFoldDB" id="A0A183EFF6"/>
<sequence length="106" mass="11857">MLPIVQLNYSAHANTEPLCDIGDKICTQMRKFTAVVERGLIKSAIRILSSTGAVLGAIEEASARAERCISERIDQLSSEFQAQEWMDEQHMPVFPGYHPLSFFVQS</sequence>
<dbReference type="EMBL" id="UYRT01088988">
    <property type="protein sequence ID" value="VDN34381.1"/>
    <property type="molecule type" value="Genomic_DNA"/>
</dbReference>
<evidence type="ECO:0000313" key="2">
    <source>
        <dbReference type="Proteomes" id="UP000271098"/>
    </source>
</evidence>
<protein>
    <submittedName>
        <fullName evidence="1 3">Uncharacterized protein</fullName>
    </submittedName>
</protein>
<dbReference type="Proteomes" id="UP000271098">
    <property type="component" value="Unassembled WGS sequence"/>
</dbReference>
<reference evidence="3" key="1">
    <citation type="submission" date="2016-06" db="UniProtKB">
        <authorList>
            <consortium name="WormBaseParasite"/>
        </authorList>
    </citation>
    <scope>IDENTIFICATION</scope>
</reference>
<gene>
    <name evidence="1" type="ORF">GPUH_LOCUS19697</name>
</gene>
<evidence type="ECO:0000313" key="3">
    <source>
        <dbReference type="WBParaSite" id="GPUH_0001972201-mRNA-1"/>
    </source>
</evidence>
<organism evidence="3">
    <name type="scientific">Gongylonema pulchrum</name>
    <dbReference type="NCBI Taxonomy" id="637853"/>
    <lineage>
        <taxon>Eukaryota</taxon>
        <taxon>Metazoa</taxon>
        <taxon>Ecdysozoa</taxon>
        <taxon>Nematoda</taxon>
        <taxon>Chromadorea</taxon>
        <taxon>Rhabditida</taxon>
        <taxon>Spirurina</taxon>
        <taxon>Spiruromorpha</taxon>
        <taxon>Spiruroidea</taxon>
        <taxon>Gongylonematidae</taxon>
        <taxon>Gongylonema</taxon>
    </lineage>
</organism>
<keyword evidence="2" id="KW-1185">Reference proteome</keyword>